<comment type="subcellular location">
    <subcellularLocation>
        <location evidence="1">Cytoplasm</location>
    </subcellularLocation>
</comment>
<evidence type="ECO:0000256" key="2">
    <source>
        <dbReference type="ARBA" id="ARBA00022490"/>
    </source>
</evidence>
<feature type="region of interest" description="Disordered" evidence="3">
    <location>
        <begin position="256"/>
        <end position="298"/>
    </location>
</feature>
<dbReference type="InterPro" id="IPR028084">
    <property type="entry name" value="FNIP_N_dom"/>
</dbReference>
<evidence type="ECO:0000313" key="5">
    <source>
        <dbReference type="EMBL" id="GIY25452.1"/>
    </source>
</evidence>
<keyword evidence="2" id="KW-0963">Cytoplasm</keyword>
<dbReference type="GO" id="GO:0042030">
    <property type="term" value="F:ATPase inhibitor activity"/>
    <property type="evidence" value="ECO:0007669"/>
    <property type="project" value="TreeGrafter"/>
</dbReference>
<dbReference type="AlphaFoldDB" id="A0AAV4RZ90"/>
<feature type="domain" description="UDENN FNIP1/2-type" evidence="4">
    <location>
        <begin position="45"/>
        <end position="298"/>
    </location>
</feature>
<sequence>MYIGLFDIWKRILQSLGLIPPVNSRYILKNNQQLSHNRVKPPEFDSAKQVRVLLFRELNGQERRLLFDSKAVRKRDPLASPVPTGKPPLGTNIRRKQESSIEKSFKLSDNQSRDYVYEKHNSSRFLLVGLYKDMVYTTLVHDACDLCHRITKLSIQLHLWQKSSSDETLLREMIFGAVSISYQGTTFKIHTIRSPSQIMLSVVFPAPPAPLNSRNGDNETEESGTWTSSVEVNIDKTAEKNDPHLAHSVPVNVPSRLSGHYIESNSDSDSLQSHDGHSSLPTTHLSPDASCGWSSTFQ</sequence>
<dbReference type="GO" id="GO:0005737">
    <property type="term" value="C:cytoplasm"/>
    <property type="evidence" value="ECO:0007669"/>
    <property type="project" value="UniProtKB-SubCell"/>
</dbReference>
<comment type="caution">
    <text evidence="5">The sequence shown here is derived from an EMBL/GenBank/DDBJ whole genome shotgun (WGS) entry which is preliminary data.</text>
</comment>
<feature type="region of interest" description="Disordered" evidence="3">
    <location>
        <begin position="209"/>
        <end position="228"/>
    </location>
</feature>
<dbReference type="Pfam" id="PF14636">
    <property type="entry name" value="FNIP_N"/>
    <property type="match status" value="1"/>
</dbReference>
<name>A0AAV4RZ90_CAEEX</name>
<organism evidence="5 6">
    <name type="scientific">Caerostris extrusa</name>
    <name type="common">Bark spider</name>
    <name type="synonym">Caerostris bankana</name>
    <dbReference type="NCBI Taxonomy" id="172846"/>
    <lineage>
        <taxon>Eukaryota</taxon>
        <taxon>Metazoa</taxon>
        <taxon>Ecdysozoa</taxon>
        <taxon>Arthropoda</taxon>
        <taxon>Chelicerata</taxon>
        <taxon>Arachnida</taxon>
        <taxon>Araneae</taxon>
        <taxon>Araneomorphae</taxon>
        <taxon>Entelegynae</taxon>
        <taxon>Araneoidea</taxon>
        <taxon>Araneidae</taxon>
        <taxon>Caerostris</taxon>
    </lineage>
</organism>
<evidence type="ECO:0000256" key="3">
    <source>
        <dbReference type="SAM" id="MobiDB-lite"/>
    </source>
</evidence>
<dbReference type="PROSITE" id="PS51836">
    <property type="entry name" value="DENN_FNIP12"/>
    <property type="match status" value="1"/>
</dbReference>
<dbReference type="GO" id="GO:0051087">
    <property type="term" value="F:protein-folding chaperone binding"/>
    <property type="evidence" value="ECO:0007669"/>
    <property type="project" value="TreeGrafter"/>
</dbReference>
<dbReference type="EMBL" id="BPLR01008546">
    <property type="protein sequence ID" value="GIY25452.1"/>
    <property type="molecule type" value="Genomic_DNA"/>
</dbReference>
<protein>
    <submittedName>
        <fullName evidence="5">Folliculin-interacting protein 2</fullName>
    </submittedName>
</protein>
<dbReference type="Proteomes" id="UP001054945">
    <property type="component" value="Unassembled WGS sequence"/>
</dbReference>
<accession>A0AAV4RZ90</accession>
<proteinExistence type="predicted"/>
<evidence type="ECO:0000256" key="1">
    <source>
        <dbReference type="ARBA" id="ARBA00004496"/>
    </source>
</evidence>
<gene>
    <name evidence="5" type="primary">X975_04322</name>
    <name evidence="5" type="ORF">CEXT_624971</name>
</gene>
<evidence type="ECO:0000313" key="6">
    <source>
        <dbReference type="Proteomes" id="UP001054945"/>
    </source>
</evidence>
<feature type="region of interest" description="Disordered" evidence="3">
    <location>
        <begin position="76"/>
        <end position="102"/>
    </location>
</feature>
<reference evidence="5 6" key="1">
    <citation type="submission" date="2021-06" db="EMBL/GenBank/DDBJ databases">
        <title>Caerostris extrusa draft genome.</title>
        <authorList>
            <person name="Kono N."/>
            <person name="Arakawa K."/>
        </authorList>
    </citation>
    <scope>NUCLEOTIDE SEQUENCE [LARGE SCALE GENOMIC DNA]</scope>
</reference>
<dbReference type="PANTHER" id="PTHR21634:SF9">
    <property type="entry name" value="RE13835P"/>
    <property type="match status" value="1"/>
</dbReference>
<dbReference type="PANTHER" id="PTHR21634">
    <property type="entry name" value="RE13835P"/>
    <property type="match status" value="1"/>
</dbReference>
<keyword evidence="6" id="KW-1185">Reference proteome</keyword>
<dbReference type="InterPro" id="IPR037545">
    <property type="entry name" value="DENN_FNIP1/2"/>
</dbReference>
<evidence type="ECO:0000259" key="4">
    <source>
        <dbReference type="PROSITE" id="PS51836"/>
    </source>
</evidence>